<dbReference type="EMBL" id="WSFC01000014">
    <property type="protein sequence ID" value="NDL03280.1"/>
    <property type="molecule type" value="Genomic_DNA"/>
</dbReference>
<name>A0ABX0AJT6_9GAMM</name>
<accession>A0ABX0AJT6</accession>
<gene>
    <name evidence="1" type="ORF">GPY48_08535</name>
</gene>
<protein>
    <recommendedName>
        <fullName evidence="3">Gfo/Idh/MocA-like oxidoreductase N-terminal domain-containing protein</fullName>
    </recommendedName>
</protein>
<sequence length="61" mass="7060">MKKTIKWGIIGCGDVTEVKIGPAFYKLDNSELVAVMRRLKIIFKVWVYGILCRTLEEIMLK</sequence>
<dbReference type="RefSeq" id="WP_162120205.1">
    <property type="nucleotide sequence ID" value="NZ_CAWPJS010000014.1"/>
</dbReference>
<organism evidence="1 2">
    <name type="scientific">Photorhabdus bodei</name>
    <dbReference type="NCBI Taxonomy" id="2029681"/>
    <lineage>
        <taxon>Bacteria</taxon>
        <taxon>Pseudomonadati</taxon>
        <taxon>Pseudomonadota</taxon>
        <taxon>Gammaproteobacteria</taxon>
        <taxon>Enterobacterales</taxon>
        <taxon>Morganellaceae</taxon>
        <taxon>Photorhabdus</taxon>
    </lineage>
</organism>
<evidence type="ECO:0000313" key="1">
    <source>
        <dbReference type="EMBL" id="NDL03280.1"/>
    </source>
</evidence>
<comment type="caution">
    <text evidence="1">The sequence shown here is derived from an EMBL/GenBank/DDBJ whole genome shotgun (WGS) entry which is preliminary data.</text>
</comment>
<reference evidence="1 2" key="1">
    <citation type="submission" date="2019-12" db="EMBL/GenBank/DDBJ databases">
        <title>Engineering Photorhabdus to improve their lethality against agricultural pests.</title>
        <authorList>
            <person name="Machado R.A.R."/>
        </authorList>
    </citation>
    <scope>NUCLEOTIDE SEQUENCE [LARGE SCALE GENOMIC DNA]</scope>
    <source>
        <strain evidence="1 2">M-CN4</strain>
    </source>
</reference>
<keyword evidence="2" id="KW-1185">Reference proteome</keyword>
<proteinExistence type="predicted"/>
<evidence type="ECO:0000313" key="2">
    <source>
        <dbReference type="Proteomes" id="UP000466619"/>
    </source>
</evidence>
<evidence type="ECO:0008006" key="3">
    <source>
        <dbReference type="Google" id="ProtNLM"/>
    </source>
</evidence>
<dbReference type="Proteomes" id="UP000466619">
    <property type="component" value="Unassembled WGS sequence"/>
</dbReference>